<dbReference type="Proteomes" id="UP001201812">
    <property type="component" value="Unassembled WGS sequence"/>
</dbReference>
<evidence type="ECO:0000313" key="3">
    <source>
        <dbReference type="Proteomes" id="UP001201812"/>
    </source>
</evidence>
<feature type="region of interest" description="Disordered" evidence="1">
    <location>
        <begin position="96"/>
        <end position="121"/>
    </location>
</feature>
<organism evidence="2 3">
    <name type="scientific">Ditylenchus destructor</name>
    <dbReference type="NCBI Taxonomy" id="166010"/>
    <lineage>
        <taxon>Eukaryota</taxon>
        <taxon>Metazoa</taxon>
        <taxon>Ecdysozoa</taxon>
        <taxon>Nematoda</taxon>
        <taxon>Chromadorea</taxon>
        <taxon>Rhabditida</taxon>
        <taxon>Tylenchina</taxon>
        <taxon>Tylenchomorpha</taxon>
        <taxon>Sphaerularioidea</taxon>
        <taxon>Anguinidae</taxon>
        <taxon>Anguininae</taxon>
        <taxon>Ditylenchus</taxon>
    </lineage>
</organism>
<reference evidence="2" key="1">
    <citation type="submission" date="2022-01" db="EMBL/GenBank/DDBJ databases">
        <title>Genome Sequence Resource for Two Populations of Ditylenchus destructor, the Migratory Endoparasitic Phytonematode.</title>
        <authorList>
            <person name="Zhang H."/>
            <person name="Lin R."/>
            <person name="Xie B."/>
        </authorList>
    </citation>
    <scope>NUCLEOTIDE SEQUENCE</scope>
    <source>
        <strain evidence="2">BazhouSP</strain>
    </source>
</reference>
<protein>
    <submittedName>
        <fullName evidence="2">Uncharacterized protein</fullName>
    </submittedName>
</protein>
<gene>
    <name evidence="2" type="ORF">DdX_18747</name>
</gene>
<feature type="compositionally biased region" description="Low complexity" evidence="1">
    <location>
        <begin position="1"/>
        <end position="13"/>
    </location>
</feature>
<evidence type="ECO:0000313" key="2">
    <source>
        <dbReference type="EMBL" id="KAI1697017.1"/>
    </source>
</evidence>
<keyword evidence="3" id="KW-1185">Reference proteome</keyword>
<dbReference type="AlphaFoldDB" id="A0AAD4QSN7"/>
<dbReference type="EMBL" id="JAKKPZ010000293">
    <property type="protein sequence ID" value="KAI1697017.1"/>
    <property type="molecule type" value="Genomic_DNA"/>
</dbReference>
<name>A0AAD4QSN7_9BILA</name>
<sequence length="121" mass="13826">MDSSPNQPQPSSSGRQTPEKAIQARIAKREKEREWKAKIAAAKQANPPLRLQQGMPILEAVRQPTYEQLLEENAALRAENEQLKAENAQLRRAARLHSLAENKRHLRAESRKRRLAEQTDT</sequence>
<proteinExistence type="predicted"/>
<feature type="region of interest" description="Disordered" evidence="1">
    <location>
        <begin position="1"/>
        <end position="27"/>
    </location>
</feature>
<evidence type="ECO:0000256" key="1">
    <source>
        <dbReference type="SAM" id="MobiDB-lite"/>
    </source>
</evidence>
<feature type="compositionally biased region" description="Basic and acidic residues" evidence="1">
    <location>
        <begin position="98"/>
        <end position="109"/>
    </location>
</feature>
<accession>A0AAD4QSN7</accession>
<comment type="caution">
    <text evidence="2">The sequence shown here is derived from an EMBL/GenBank/DDBJ whole genome shotgun (WGS) entry which is preliminary data.</text>
</comment>